<evidence type="ECO:0000256" key="1">
    <source>
        <dbReference type="SAM" id="MobiDB-lite"/>
    </source>
</evidence>
<dbReference type="RefSeq" id="WP_183837296.1">
    <property type="nucleotide sequence ID" value="NZ_JACIHU010000001.1"/>
</dbReference>
<evidence type="ECO:0000313" key="4">
    <source>
        <dbReference type="Proteomes" id="UP000523431"/>
    </source>
</evidence>
<evidence type="ECO:0000313" key="3">
    <source>
        <dbReference type="EMBL" id="MBB4533561.1"/>
    </source>
</evidence>
<feature type="region of interest" description="Disordered" evidence="1">
    <location>
        <begin position="63"/>
        <end position="122"/>
    </location>
</feature>
<accession>A0A7W6ZCS8</accession>
<name>A0A7W6ZCS8_RHIET</name>
<dbReference type="AlphaFoldDB" id="A0A7W6ZCS8"/>
<gene>
    <name evidence="2" type="ORF">GGE46_000270</name>
    <name evidence="3" type="ORF">GGE57_000270</name>
</gene>
<feature type="region of interest" description="Disordered" evidence="1">
    <location>
        <begin position="1"/>
        <end position="23"/>
    </location>
</feature>
<organism evidence="3 4">
    <name type="scientific">Rhizobium etli</name>
    <dbReference type="NCBI Taxonomy" id="29449"/>
    <lineage>
        <taxon>Bacteria</taxon>
        <taxon>Pseudomonadati</taxon>
        <taxon>Pseudomonadota</taxon>
        <taxon>Alphaproteobacteria</taxon>
        <taxon>Hyphomicrobiales</taxon>
        <taxon>Rhizobiaceae</taxon>
        <taxon>Rhizobium/Agrobacterium group</taxon>
        <taxon>Rhizobium</taxon>
    </lineage>
</organism>
<comment type="caution">
    <text evidence="3">The sequence shown here is derived from an EMBL/GenBank/DDBJ whole genome shotgun (WGS) entry which is preliminary data.</text>
</comment>
<reference evidence="4 5" key="1">
    <citation type="submission" date="2020-08" db="EMBL/GenBank/DDBJ databases">
        <title>Genomic Encyclopedia of Type Strains, Phase IV (KMG-V): Genome sequencing to study the core and pangenomes of soil and plant-associated prokaryotes.</title>
        <authorList>
            <person name="Whitman W."/>
        </authorList>
    </citation>
    <scope>NUCLEOTIDE SEQUENCE [LARGE SCALE GENOMIC DNA]</scope>
    <source>
        <strain evidence="2 5">SEMIA 471</strain>
        <strain evidence="3 4">SEMIA 489</strain>
    </source>
</reference>
<evidence type="ECO:0000313" key="2">
    <source>
        <dbReference type="EMBL" id="MBB4477729.1"/>
    </source>
</evidence>
<dbReference type="Proteomes" id="UP000523431">
    <property type="component" value="Unassembled WGS sequence"/>
</dbReference>
<dbReference type="EMBL" id="JACIID010000001">
    <property type="protein sequence ID" value="MBB4533561.1"/>
    <property type="molecule type" value="Genomic_DNA"/>
</dbReference>
<dbReference type="Proteomes" id="UP000557344">
    <property type="component" value="Unassembled WGS sequence"/>
</dbReference>
<dbReference type="EMBL" id="JACIHU010000001">
    <property type="protein sequence ID" value="MBB4477729.1"/>
    <property type="molecule type" value="Genomic_DNA"/>
</dbReference>
<protein>
    <submittedName>
        <fullName evidence="3">Uncharacterized protein</fullName>
    </submittedName>
</protein>
<feature type="compositionally biased region" description="Polar residues" evidence="1">
    <location>
        <begin position="8"/>
        <end position="23"/>
    </location>
</feature>
<evidence type="ECO:0000313" key="5">
    <source>
        <dbReference type="Proteomes" id="UP000557344"/>
    </source>
</evidence>
<feature type="compositionally biased region" description="Basic and acidic residues" evidence="1">
    <location>
        <begin position="100"/>
        <end position="110"/>
    </location>
</feature>
<proteinExistence type="predicted"/>
<sequence length="122" mass="13119">MVDAIKPITSTAASEPTKIGISTSIDAEPDNAWIAARQSEITADQLAFKTAVEKEAANDLIPHADLLVNDEEAQKRRGHSASEDGEQAGEQTEPPLLSGESERIGTRNFDDDTLFGERTAII</sequence>